<dbReference type="Proteomes" id="UP000078492">
    <property type="component" value="Unassembled WGS sequence"/>
</dbReference>
<protein>
    <submittedName>
        <fullName evidence="1">Uncharacterized protein</fullName>
    </submittedName>
</protein>
<keyword evidence="2" id="KW-1185">Reference proteome</keyword>
<reference evidence="1 2" key="1">
    <citation type="submission" date="2015-09" db="EMBL/GenBank/DDBJ databases">
        <title>Trachymyrmex cornetzi WGS genome.</title>
        <authorList>
            <person name="Nygaard S."/>
            <person name="Hu H."/>
            <person name="Boomsma J."/>
            <person name="Zhang G."/>
        </authorList>
    </citation>
    <scope>NUCLEOTIDE SEQUENCE [LARGE SCALE GENOMIC DNA]</scope>
    <source>
        <strain evidence="1">Tcor2-1</strain>
        <tissue evidence="1">Whole body</tissue>
    </source>
</reference>
<accession>A0A151J5R1</accession>
<sequence length="158" mass="17590">EDWTVSSDDTEAGAQRGVIRYVVTRCLHVRRCCTGEMFQPTRLKGQLTPSCLAPLASKLPAPSTPYRPYVPPLFCPRSLSHPYTVFPPPRPPVSAFRQLLSLRSFFLSASFCRRFVVYSIGHVRITARGNVDVTAVTKNEKNLSVHNGYILANPRDAG</sequence>
<organism evidence="1 2">
    <name type="scientific">Trachymyrmex cornetzi</name>
    <dbReference type="NCBI Taxonomy" id="471704"/>
    <lineage>
        <taxon>Eukaryota</taxon>
        <taxon>Metazoa</taxon>
        <taxon>Ecdysozoa</taxon>
        <taxon>Arthropoda</taxon>
        <taxon>Hexapoda</taxon>
        <taxon>Insecta</taxon>
        <taxon>Pterygota</taxon>
        <taxon>Neoptera</taxon>
        <taxon>Endopterygota</taxon>
        <taxon>Hymenoptera</taxon>
        <taxon>Apocrita</taxon>
        <taxon>Aculeata</taxon>
        <taxon>Formicoidea</taxon>
        <taxon>Formicidae</taxon>
        <taxon>Myrmicinae</taxon>
        <taxon>Trachymyrmex</taxon>
    </lineage>
</organism>
<evidence type="ECO:0000313" key="2">
    <source>
        <dbReference type="Proteomes" id="UP000078492"/>
    </source>
</evidence>
<proteinExistence type="predicted"/>
<name>A0A151J5R1_9HYME</name>
<evidence type="ECO:0000313" key="1">
    <source>
        <dbReference type="EMBL" id="KYN18397.1"/>
    </source>
</evidence>
<gene>
    <name evidence="1" type="ORF">ALC57_09272</name>
</gene>
<dbReference type="EMBL" id="KQ979970">
    <property type="protein sequence ID" value="KYN18397.1"/>
    <property type="molecule type" value="Genomic_DNA"/>
</dbReference>
<dbReference type="AlphaFoldDB" id="A0A151J5R1"/>
<feature type="non-terminal residue" evidence="1">
    <location>
        <position position="1"/>
    </location>
</feature>